<dbReference type="PROSITE" id="PS50055">
    <property type="entry name" value="TYR_PHOSPHATASE_PTP"/>
    <property type="match status" value="2"/>
</dbReference>
<feature type="domain" description="Tyrosine specific protein phosphatases" evidence="5">
    <location>
        <begin position="1070"/>
        <end position="1139"/>
    </location>
</feature>
<evidence type="ECO:0000259" key="5">
    <source>
        <dbReference type="PROSITE" id="PS50056"/>
    </source>
</evidence>
<feature type="region of interest" description="Disordered" evidence="1">
    <location>
        <begin position="445"/>
        <end position="480"/>
    </location>
</feature>
<evidence type="ECO:0000313" key="6">
    <source>
        <dbReference type="Proteomes" id="UP000046392"/>
    </source>
</evidence>
<keyword evidence="6" id="KW-1185">Reference proteome</keyword>
<dbReference type="PRINTS" id="PR00700">
    <property type="entry name" value="PRTYPHPHTASE"/>
</dbReference>
<dbReference type="SMART" id="SM00194">
    <property type="entry name" value="PTPc"/>
    <property type="match status" value="1"/>
</dbReference>
<dbReference type="AlphaFoldDB" id="A0A0N5C6C8"/>
<dbReference type="InterPro" id="IPR052782">
    <property type="entry name" value="Oocyte-zygote_transition_reg"/>
</dbReference>
<dbReference type="Pfam" id="PF24490">
    <property type="entry name" value="DUF7585"/>
    <property type="match status" value="1"/>
</dbReference>
<dbReference type="InterPro" id="IPR016130">
    <property type="entry name" value="Tyr_Pase_AS"/>
</dbReference>
<accession>A0A0N5C6C8</accession>
<dbReference type="SUPFAM" id="SSF52799">
    <property type="entry name" value="(Phosphotyrosine protein) phosphatases II"/>
    <property type="match status" value="2"/>
</dbReference>
<keyword evidence="2" id="KW-0472">Membrane</keyword>
<feature type="signal peptide" evidence="3">
    <location>
        <begin position="1"/>
        <end position="20"/>
    </location>
</feature>
<dbReference type="Pfam" id="PF24486">
    <property type="entry name" value="DUF7583"/>
    <property type="match status" value="1"/>
</dbReference>
<protein>
    <submittedName>
        <fullName evidence="7">Tyrosine-protein phosphatase domain-containing protein</fullName>
    </submittedName>
</protein>
<dbReference type="Pfam" id="PF24488">
    <property type="entry name" value="DUF7584"/>
    <property type="match status" value="1"/>
</dbReference>
<dbReference type="Gene3D" id="3.90.190.10">
    <property type="entry name" value="Protein tyrosine phosphatase superfamily"/>
    <property type="match status" value="2"/>
</dbReference>
<evidence type="ECO:0000259" key="4">
    <source>
        <dbReference type="PROSITE" id="PS50055"/>
    </source>
</evidence>
<proteinExistence type="predicted"/>
<dbReference type="InterPro" id="IPR056007">
    <property type="entry name" value="DUF7585"/>
</dbReference>
<dbReference type="PROSITE" id="PS50056">
    <property type="entry name" value="TYR_PHOSPHATASE_2"/>
    <property type="match status" value="1"/>
</dbReference>
<organism evidence="6 7">
    <name type="scientific">Strongyloides papillosus</name>
    <name type="common">Intestinal threadworm</name>
    <dbReference type="NCBI Taxonomy" id="174720"/>
    <lineage>
        <taxon>Eukaryota</taxon>
        <taxon>Metazoa</taxon>
        <taxon>Ecdysozoa</taxon>
        <taxon>Nematoda</taxon>
        <taxon>Chromadorea</taxon>
        <taxon>Rhabditida</taxon>
        <taxon>Tylenchina</taxon>
        <taxon>Panagrolaimomorpha</taxon>
        <taxon>Strongyloidoidea</taxon>
        <taxon>Strongyloididae</taxon>
        <taxon>Strongyloides</taxon>
    </lineage>
</organism>
<dbReference type="InterPro" id="IPR029021">
    <property type="entry name" value="Prot-tyrosine_phosphatase-like"/>
</dbReference>
<dbReference type="PROSITE" id="PS00383">
    <property type="entry name" value="TYR_PHOSPHATASE_1"/>
    <property type="match status" value="1"/>
</dbReference>
<dbReference type="InterPro" id="IPR003595">
    <property type="entry name" value="Tyr_Pase_cat"/>
</dbReference>
<feature type="domain" description="Tyrosine-protein phosphatase" evidence="4">
    <location>
        <begin position="910"/>
        <end position="1148"/>
    </location>
</feature>
<dbReference type="PANTHER" id="PTHR46163">
    <property type="entry name" value="TYROSINE-PROTEIN PHOSPHATASE-RELATED"/>
    <property type="match status" value="1"/>
</dbReference>
<dbReference type="Proteomes" id="UP000046392">
    <property type="component" value="Unplaced"/>
</dbReference>
<feature type="transmembrane region" description="Helical" evidence="2">
    <location>
        <begin position="505"/>
        <end position="527"/>
    </location>
</feature>
<feature type="domain" description="Tyrosine-protein phosphatase" evidence="4">
    <location>
        <begin position="540"/>
        <end position="819"/>
    </location>
</feature>
<dbReference type="GO" id="GO:0004725">
    <property type="term" value="F:protein tyrosine phosphatase activity"/>
    <property type="evidence" value="ECO:0007669"/>
    <property type="project" value="InterPro"/>
</dbReference>
<dbReference type="Pfam" id="PF00102">
    <property type="entry name" value="Y_phosphatase"/>
    <property type="match status" value="2"/>
</dbReference>
<dbReference type="InterPro" id="IPR056006">
    <property type="entry name" value="DUF7584"/>
</dbReference>
<name>A0A0N5C6C8_STREA</name>
<evidence type="ECO:0000256" key="2">
    <source>
        <dbReference type="SAM" id="Phobius"/>
    </source>
</evidence>
<dbReference type="PANTHER" id="PTHR46163:SF5">
    <property type="entry name" value="TYROSINE-PROTEIN PHOSPHATASE"/>
    <property type="match status" value="1"/>
</dbReference>
<dbReference type="CDD" id="cd00047">
    <property type="entry name" value="PTPc"/>
    <property type="match status" value="1"/>
</dbReference>
<dbReference type="SMART" id="SM00404">
    <property type="entry name" value="PTPc_motif"/>
    <property type="match status" value="2"/>
</dbReference>
<evidence type="ECO:0000256" key="1">
    <source>
        <dbReference type="SAM" id="MobiDB-lite"/>
    </source>
</evidence>
<dbReference type="STRING" id="174720.A0A0N5C6C8"/>
<evidence type="ECO:0000256" key="3">
    <source>
        <dbReference type="SAM" id="SignalP"/>
    </source>
</evidence>
<dbReference type="InterPro" id="IPR000387">
    <property type="entry name" value="Tyr_Pase_dom"/>
</dbReference>
<keyword evidence="2" id="KW-1133">Transmembrane helix</keyword>
<dbReference type="WBParaSite" id="SPAL_0001349800.1">
    <property type="protein sequence ID" value="SPAL_0001349800.1"/>
    <property type="gene ID" value="SPAL_0001349800"/>
</dbReference>
<sequence length="1184" mass="138331">MFLNLLLGAALAWMPILIQSQVIGYQSFSPNVPENIINTTFPVDLKTATTYDILLVKCPYLDYKHNEDSDFFRPESKIEKSKIEGLILQSRTLIWTTLLRGLSNSTHFICGQLTRKTDGTHYDVKVWSYNVMWEKPSSLYNSTELKHTKIELERTFTQCNNGQEDPLILTKKKENNMIVPVNYANIDNSYVNQIFYYFKKPKANDVSLIQESCATVKIYHDCPEIILTDYNPPQPKIKDNITVINVNGKEEIIKVILNAQGDTNYFRGEEIYLKKMRYLKNGPEVIEETKTSITSEFSIKGFDLVELTYNCPYKGSLTLITRKIYFAPSSNDHKINEKTVKYFKNETSRSPNCPLFYLNIGYLYKFKYNVTERDYNNTVPVDSIKEISSKTESHIFFNGTEDPHLTISCFYKTLDGSITTTTEFVDLDKKAWIAKMEKDKVLDEARRNEANQKAKEEANKKKLEKEREEESKKNQKEKDEIKKMLEEKNKSWYQKLSEKVGKTSALLLIVGIILIILIILAVLLVIINKKWMGPLVKMLKNKKKHPNVYAFWNNLTRQPFENYCSIIKDPKYLSNKVLNLKVLKTIEGDEEIDVDFNDVFDLYLVRCYNNMSVKIQAHYVYTDTEKRRYILSDGPTIHNHVSFWQMIYEEDIGTIVAIIYNKDSENSDEALKDLYWKNEKCTYEDIDVTCLNKIKVNVLSVSGYKLLLEKKGGESKSLEIYHVYNWKGNEIPHSDLQFVSIYQEIIKDAPKKNILIHSSRGTGARVYMLTYFLCTYDAMKSDNNIDCPMKVVKGIRERRQGGNLVPYEFAYIVKALVTAFFNNKILIDFSQRRTDFISSYENYFYDYLKRKDQMDDEVKEFLNFVNIVDVGRIYEYKTFFYKLGRIDPKILPNHCKRFQKAVDNFQNGKDVKKCRYKDVQCLDVSAVTVNGKPGTDKDSFIHANKFEYTTINNKTRKMILCQSPLDDTVDDMLDMILRYKVTVVVILMKPDETNVPEKKWVPYFPERHHTFETQNFAVSRLKFKELDENLITETECHLKSKKGLGIMNFTIIHYQGWPDKSIPSENRHVRELYSRIISLRTDDYIAIHCSSGVGRTGTLALIMYLIDTINFFPTFDPIARLKCLRDHRYLAVQSYNQFVYALMFVYGHYSKQINAMDEGAYERFSKMAYELFDKEKALQDKQNK</sequence>
<keyword evidence="3" id="KW-0732">Signal</keyword>
<feature type="chain" id="PRO_5005895436" evidence="3">
    <location>
        <begin position="21"/>
        <end position="1184"/>
    </location>
</feature>
<reference evidence="7" key="1">
    <citation type="submission" date="2017-02" db="UniProtKB">
        <authorList>
            <consortium name="WormBaseParasite"/>
        </authorList>
    </citation>
    <scope>IDENTIFICATION</scope>
</reference>
<dbReference type="InterPro" id="IPR056005">
    <property type="entry name" value="DUF7583"/>
</dbReference>
<keyword evidence="2" id="KW-0812">Transmembrane</keyword>
<evidence type="ECO:0000313" key="7">
    <source>
        <dbReference type="WBParaSite" id="SPAL_0001349800.1"/>
    </source>
</evidence>
<dbReference type="InterPro" id="IPR000242">
    <property type="entry name" value="PTP_cat"/>
</dbReference>